<evidence type="ECO:0000259" key="2">
    <source>
        <dbReference type="Pfam" id="PF22725"/>
    </source>
</evidence>
<dbReference type="Pfam" id="PF01408">
    <property type="entry name" value="GFO_IDH_MocA"/>
    <property type="match status" value="1"/>
</dbReference>
<dbReference type="PANTHER" id="PTHR43377:SF1">
    <property type="entry name" value="BILIVERDIN REDUCTASE A"/>
    <property type="match status" value="1"/>
</dbReference>
<protein>
    <submittedName>
        <fullName evidence="3">Gfo/Idh/MocA family oxidoreductase</fullName>
    </submittedName>
</protein>
<dbReference type="InterPro" id="IPR036291">
    <property type="entry name" value="NAD(P)-bd_dom_sf"/>
</dbReference>
<dbReference type="RefSeq" id="WP_182300347.1">
    <property type="nucleotide sequence ID" value="NZ_CP041969.1"/>
</dbReference>
<dbReference type="InterPro" id="IPR055170">
    <property type="entry name" value="GFO_IDH_MocA-like_dom"/>
</dbReference>
<gene>
    <name evidence="3" type="ORF">FPL14_25310</name>
</gene>
<evidence type="ECO:0000313" key="3">
    <source>
        <dbReference type="EMBL" id="QMV44114.1"/>
    </source>
</evidence>
<organism evidence="3 4">
    <name type="scientific">Cohnella cholangitidis</name>
    <dbReference type="NCBI Taxonomy" id="2598458"/>
    <lineage>
        <taxon>Bacteria</taxon>
        <taxon>Bacillati</taxon>
        <taxon>Bacillota</taxon>
        <taxon>Bacilli</taxon>
        <taxon>Bacillales</taxon>
        <taxon>Paenibacillaceae</taxon>
        <taxon>Cohnella</taxon>
    </lineage>
</organism>
<proteinExistence type="predicted"/>
<accession>A0A7G5C4I0</accession>
<dbReference type="Gene3D" id="3.40.50.720">
    <property type="entry name" value="NAD(P)-binding Rossmann-like Domain"/>
    <property type="match status" value="1"/>
</dbReference>
<dbReference type="SUPFAM" id="SSF51735">
    <property type="entry name" value="NAD(P)-binding Rossmann-fold domains"/>
    <property type="match status" value="1"/>
</dbReference>
<keyword evidence="4" id="KW-1185">Reference proteome</keyword>
<dbReference type="Proteomes" id="UP000515679">
    <property type="component" value="Chromosome"/>
</dbReference>
<dbReference type="EMBL" id="CP041969">
    <property type="protein sequence ID" value="QMV44114.1"/>
    <property type="molecule type" value="Genomic_DNA"/>
</dbReference>
<dbReference type="AlphaFoldDB" id="A0A7G5C4I0"/>
<sequence length="345" mass="37768">MSVTYKIAVAGCGNMANTWVKYALGRSDSEIVALVDMKREFAQSMADKHGLTCPTYTDIKQAIEETGANLVFDITVPSSHYKISTTAMKLGCNVFAEKPLAETLKECEDIIAVSDRTGRTHNVMQNRRYDVRIRALRELIASGQIGKPGYAGADFFLGPHFGGFRDAMDSPLLLDMAIHTFDQARLILGADPVSVYCQEFNPVGSWYAGQAAAICIFEMSDGSVFCYRGSWCAEGVPTSWEGDWRVTGAKGTAVWDGVNNPYAEAVAPGNQEGNFMRECVRVEAEVPPQHKPFHESCLDEMFAALEQGRRAETDCRDNILSMAMVLGAIESSKSGKKVIISNLLS</sequence>
<dbReference type="PANTHER" id="PTHR43377">
    <property type="entry name" value="BILIVERDIN REDUCTASE A"/>
    <property type="match status" value="1"/>
</dbReference>
<dbReference type="InterPro" id="IPR051450">
    <property type="entry name" value="Gfo/Idh/MocA_Oxidoreductases"/>
</dbReference>
<dbReference type="Gene3D" id="3.30.360.10">
    <property type="entry name" value="Dihydrodipicolinate Reductase, domain 2"/>
    <property type="match status" value="1"/>
</dbReference>
<evidence type="ECO:0000313" key="4">
    <source>
        <dbReference type="Proteomes" id="UP000515679"/>
    </source>
</evidence>
<dbReference type="Pfam" id="PF22725">
    <property type="entry name" value="GFO_IDH_MocA_C3"/>
    <property type="match status" value="1"/>
</dbReference>
<evidence type="ECO:0000259" key="1">
    <source>
        <dbReference type="Pfam" id="PF01408"/>
    </source>
</evidence>
<dbReference type="SUPFAM" id="SSF55347">
    <property type="entry name" value="Glyceraldehyde-3-phosphate dehydrogenase-like, C-terminal domain"/>
    <property type="match status" value="1"/>
</dbReference>
<dbReference type="InterPro" id="IPR000683">
    <property type="entry name" value="Gfo/Idh/MocA-like_OxRdtase_N"/>
</dbReference>
<feature type="domain" description="GFO/IDH/MocA-like oxidoreductase" evidence="2">
    <location>
        <begin position="133"/>
        <end position="253"/>
    </location>
</feature>
<dbReference type="GO" id="GO:0000166">
    <property type="term" value="F:nucleotide binding"/>
    <property type="evidence" value="ECO:0007669"/>
    <property type="project" value="InterPro"/>
</dbReference>
<feature type="domain" description="Gfo/Idh/MocA-like oxidoreductase N-terminal" evidence="1">
    <location>
        <begin position="6"/>
        <end position="120"/>
    </location>
</feature>
<name>A0A7G5C4I0_9BACL</name>
<reference evidence="3 4" key="1">
    <citation type="submission" date="2019-07" db="EMBL/GenBank/DDBJ databases">
        <authorList>
            <person name="Kim J.K."/>
            <person name="Cheong H.-M."/>
            <person name="Choi Y."/>
            <person name="Hwang K.J."/>
            <person name="Lee S."/>
            <person name="Choi C."/>
        </authorList>
    </citation>
    <scope>NUCLEOTIDE SEQUENCE [LARGE SCALE GENOMIC DNA]</scope>
    <source>
        <strain evidence="3 4">KS 22</strain>
    </source>
</reference>
<dbReference type="KEGG" id="cchl:FPL14_25310"/>